<evidence type="ECO:0000256" key="6">
    <source>
        <dbReference type="ARBA" id="ARBA00012458"/>
    </source>
</evidence>
<dbReference type="InterPro" id="IPR011005">
    <property type="entry name" value="Dihydropteroate_synth-like_sf"/>
</dbReference>
<evidence type="ECO:0000256" key="10">
    <source>
        <dbReference type="ARBA" id="ARBA00022842"/>
    </source>
</evidence>
<dbReference type="RefSeq" id="WP_150091186.1">
    <property type="nucleotide sequence ID" value="NZ_JBFUOH010000031.1"/>
</dbReference>
<dbReference type="PROSITE" id="PS00793">
    <property type="entry name" value="DHPS_2"/>
    <property type="match status" value="1"/>
</dbReference>
<evidence type="ECO:0000313" key="16">
    <source>
        <dbReference type="EMBL" id="KAA6186236.1"/>
    </source>
</evidence>
<proteinExistence type="inferred from homology"/>
<comment type="similarity">
    <text evidence="4 14">Belongs to the DHPS family.</text>
</comment>
<comment type="function">
    <text evidence="13 14">Catalyzes the condensation of para-aminobenzoate (pABA) with 6-hydroxymethyl-7,8-dihydropterin diphosphate (DHPt-PP) to form 7,8-dihydropteroate (H2Pte), the immediate precursor of folate derivatives.</text>
</comment>
<evidence type="ECO:0000256" key="13">
    <source>
        <dbReference type="ARBA" id="ARBA00053449"/>
    </source>
</evidence>
<keyword evidence="9 14" id="KW-0479">Metal-binding</keyword>
<comment type="catalytic activity">
    <reaction evidence="1">
        <text>(7,8-dihydropterin-6-yl)methyl diphosphate + 4-aminobenzoate = 7,8-dihydropteroate + diphosphate</text>
        <dbReference type="Rhea" id="RHEA:19949"/>
        <dbReference type="ChEBI" id="CHEBI:17836"/>
        <dbReference type="ChEBI" id="CHEBI:17839"/>
        <dbReference type="ChEBI" id="CHEBI:33019"/>
        <dbReference type="ChEBI" id="CHEBI:72950"/>
        <dbReference type="EC" id="2.5.1.15"/>
    </reaction>
</comment>
<comment type="pathway">
    <text evidence="3 14">Cofactor biosynthesis; tetrahydrofolate biosynthesis; 7,8-dihydrofolate from 2-amino-4-hydroxy-6-hydroxymethyl-7,8-dihydropteridine diphosphate and 4-aminobenzoate: step 1/2.</text>
</comment>
<evidence type="ECO:0000256" key="4">
    <source>
        <dbReference type="ARBA" id="ARBA00009503"/>
    </source>
</evidence>
<dbReference type="NCBIfam" id="TIGR01496">
    <property type="entry name" value="DHPS"/>
    <property type="match status" value="1"/>
</dbReference>
<dbReference type="EMBL" id="VWXX01000005">
    <property type="protein sequence ID" value="KAA6186236.1"/>
    <property type="molecule type" value="Genomic_DNA"/>
</dbReference>
<dbReference type="Gene3D" id="3.20.20.20">
    <property type="entry name" value="Dihydropteroate synthase-like"/>
    <property type="match status" value="1"/>
</dbReference>
<dbReference type="GO" id="GO:0046654">
    <property type="term" value="P:tetrahydrofolate biosynthetic process"/>
    <property type="evidence" value="ECO:0007669"/>
    <property type="project" value="UniProtKB-UniPathway"/>
</dbReference>
<dbReference type="InterPro" id="IPR000489">
    <property type="entry name" value="Pterin-binding_dom"/>
</dbReference>
<dbReference type="EC" id="2.5.1.15" evidence="6 14"/>
<evidence type="ECO:0000256" key="1">
    <source>
        <dbReference type="ARBA" id="ARBA00000012"/>
    </source>
</evidence>
<dbReference type="PANTHER" id="PTHR20941:SF1">
    <property type="entry name" value="FOLIC ACID SYNTHESIS PROTEIN FOL1"/>
    <property type="match status" value="1"/>
</dbReference>
<comment type="cofactor">
    <cofactor evidence="2 14">
        <name>Mg(2+)</name>
        <dbReference type="ChEBI" id="CHEBI:18420"/>
    </cofactor>
</comment>
<evidence type="ECO:0000256" key="9">
    <source>
        <dbReference type="ARBA" id="ARBA00022723"/>
    </source>
</evidence>
<comment type="caution">
    <text evidence="16">The sequence shown here is derived from an EMBL/GenBank/DDBJ whole genome shotgun (WGS) entry which is preliminary data.</text>
</comment>
<dbReference type="PANTHER" id="PTHR20941">
    <property type="entry name" value="FOLATE SYNTHESIS PROTEINS"/>
    <property type="match status" value="1"/>
</dbReference>
<reference evidence="16 17" key="1">
    <citation type="submission" date="2019-09" db="EMBL/GenBank/DDBJ databases">
        <title>Whole-genome sequence of the purple sulfur bacterium Thiohalocapsa marina DSM 19078.</title>
        <authorList>
            <person name="Kyndt J.A."/>
            <person name="Meyer T.E."/>
        </authorList>
    </citation>
    <scope>NUCLEOTIDE SEQUENCE [LARGE SCALE GENOMIC DNA]</scope>
    <source>
        <strain evidence="16 17">DSM 19078</strain>
    </source>
</reference>
<dbReference type="Proteomes" id="UP000322981">
    <property type="component" value="Unassembled WGS sequence"/>
</dbReference>
<gene>
    <name evidence="16" type="primary">folP</name>
    <name evidence="16" type="ORF">F2Q65_05380</name>
</gene>
<dbReference type="InterPro" id="IPR045031">
    <property type="entry name" value="DHP_synth-like"/>
</dbReference>
<dbReference type="PROSITE" id="PS50972">
    <property type="entry name" value="PTERIN_BINDING"/>
    <property type="match status" value="1"/>
</dbReference>
<evidence type="ECO:0000256" key="7">
    <source>
        <dbReference type="ARBA" id="ARBA00016919"/>
    </source>
</evidence>
<comment type="subunit">
    <text evidence="5">Homodimer.</text>
</comment>
<evidence type="ECO:0000256" key="11">
    <source>
        <dbReference type="ARBA" id="ARBA00022909"/>
    </source>
</evidence>
<keyword evidence="10 14" id="KW-0460">Magnesium</keyword>
<accession>A0A5M8FQS2</accession>
<dbReference type="GO" id="GO:0046872">
    <property type="term" value="F:metal ion binding"/>
    <property type="evidence" value="ECO:0007669"/>
    <property type="project" value="UniProtKB-KW"/>
</dbReference>
<sequence length="275" mass="28915">MRLDCGGRSLDLTVPRVMGILNVTPDSFSDGGRFFAPDKALRQVEQMLRDGADLIDIGGESTRPGSEPVSAEEECRRVVPMVSAIVARFDVPVSVDTSKPAVMRAAADAGAGLINDVCALREPGALAAAAQTGLPVCLMHMQGRPRDMQQQPRYDDVLAEVHAFLAQRLQACEAVGIPRDRLIVDPGFGFGKSLSHNLALLAGLESFSAFGVPILAGLSRKSMLGAITGREVGDRVAASVAAALLAAQRGAQILRVHDVGPTVDALRVWAAVSAV</sequence>
<dbReference type="SUPFAM" id="SSF51717">
    <property type="entry name" value="Dihydropteroate synthetase-like"/>
    <property type="match status" value="1"/>
</dbReference>
<dbReference type="InterPro" id="IPR006390">
    <property type="entry name" value="DHP_synth_dom"/>
</dbReference>
<evidence type="ECO:0000256" key="14">
    <source>
        <dbReference type="RuleBase" id="RU361205"/>
    </source>
</evidence>
<name>A0A5M8FQS2_9GAMM</name>
<dbReference type="CDD" id="cd00739">
    <property type="entry name" value="DHPS"/>
    <property type="match status" value="1"/>
</dbReference>
<dbReference type="UniPathway" id="UPA00077">
    <property type="reaction ID" value="UER00156"/>
</dbReference>
<dbReference type="Pfam" id="PF00809">
    <property type="entry name" value="Pterin_bind"/>
    <property type="match status" value="1"/>
</dbReference>
<keyword evidence="8 14" id="KW-0808">Transferase</keyword>
<feature type="domain" description="Pterin-binding" evidence="15">
    <location>
        <begin position="15"/>
        <end position="267"/>
    </location>
</feature>
<dbReference type="OrthoDB" id="9811744at2"/>
<evidence type="ECO:0000256" key="5">
    <source>
        <dbReference type="ARBA" id="ARBA00011738"/>
    </source>
</evidence>
<keyword evidence="11 14" id="KW-0289">Folate biosynthesis</keyword>
<dbReference type="PROSITE" id="PS00792">
    <property type="entry name" value="DHPS_1"/>
    <property type="match status" value="1"/>
</dbReference>
<dbReference type="GO" id="GO:0004156">
    <property type="term" value="F:dihydropteroate synthase activity"/>
    <property type="evidence" value="ECO:0007669"/>
    <property type="project" value="UniProtKB-EC"/>
</dbReference>
<evidence type="ECO:0000256" key="8">
    <source>
        <dbReference type="ARBA" id="ARBA00022679"/>
    </source>
</evidence>
<dbReference type="AlphaFoldDB" id="A0A5M8FQS2"/>
<dbReference type="GO" id="GO:0005829">
    <property type="term" value="C:cytosol"/>
    <property type="evidence" value="ECO:0007669"/>
    <property type="project" value="TreeGrafter"/>
</dbReference>
<evidence type="ECO:0000256" key="2">
    <source>
        <dbReference type="ARBA" id="ARBA00001946"/>
    </source>
</evidence>
<evidence type="ECO:0000256" key="12">
    <source>
        <dbReference type="ARBA" id="ARBA00030193"/>
    </source>
</evidence>
<evidence type="ECO:0000256" key="3">
    <source>
        <dbReference type="ARBA" id="ARBA00004763"/>
    </source>
</evidence>
<evidence type="ECO:0000313" key="17">
    <source>
        <dbReference type="Proteomes" id="UP000322981"/>
    </source>
</evidence>
<protein>
    <recommendedName>
        <fullName evidence="7 14">Dihydropteroate synthase</fullName>
        <shortName evidence="14">DHPS</shortName>
        <ecNumber evidence="6 14">2.5.1.15</ecNumber>
    </recommendedName>
    <alternativeName>
        <fullName evidence="12 14">Dihydropteroate pyrophosphorylase</fullName>
    </alternativeName>
</protein>
<organism evidence="16 17">
    <name type="scientific">Thiohalocapsa marina</name>
    <dbReference type="NCBI Taxonomy" id="424902"/>
    <lineage>
        <taxon>Bacteria</taxon>
        <taxon>Pseudomonadati</taxon>
        <taxon>Pseudomonadota</taxon>
        <taxon>Gammaproteobacteria</taxon>
        <taxon>Chromatiales</taxon>
        <taxon>Chromatiaceae</taxon>
        <taxon>Thiohalocapsa</taxon>
    </lineage>
</organism>
<dbReference type="FunFam" id="3.20.20.20:FF:000004">
    <property type="entry name" value="Dihydropteroate synthase"/>
    <property type="match status" value="1"/>
</dbReference>
<keyword evidence="17" id="KW-1185">Reference proteome</keyword>
<evidence type="ECO:0000259" key="15">
    <source>
        <dbReference type="PROSITE" id="PS50972"/>
    </source>
</evidence>
<dbReference type="GO" id="GO:0046656">
    <property type="term" value="P:folic acid biosynthetic process"/>
    <property type="evidence" value="ECO:0007669"/>
    <property type="project" value="UniProtKB-KW"/>
</dbReference>